<dbReference type="RefSeq" id="WP_258858429.1">
    <property type="nucleotide sequence ID" value="NZ_JANUGV010000010.1"/>
</dbReference>
<name>A0ABT2BQX3_9BURK</name>
<dbReference type="EMBL" id="JANUGV010000010">
    <property type="protein sequence ID" value="MCS0610894.1"/>
    <property type="molecule type" value="Genomic_DNA"/>
</dbReference>
<evidence type="ECO:0000313" key="3">
    <source>
        <dbReference type="EMBL" id="MCS0610894.1"/>
    </source>
</evidence>
<feature type="chain" id="PRO_5045170289" description="Teneurin NHL domain-containing protein" evidence="1">
    <location>
        <begin position="20"/>
        <end position="733"/>
    </location>
</feature>
<dbReference type="SUPFAM" id="SSF63829">
    <property type="entry name" value="Calcium-dependent phosphotriesterase"/>
    <property type="match status" value="1"/>
</dbReference>
<gene>
    <name evidence="3" type="ORF">NX773_22270</name>
</gene>
<dbReference type="InterPro" id="IPR056822">
    <property type="entry name" value="TEN_NHL"/>
</dbReference>
<keyword evidence="4" id="KW-1185">Reference proteome</keyword>
<dbReference type="PANTHER" id="PTHR13833">
    <property type="match status" value="1"/>
</dbReference>
<dbReference type="PROSITE" id="PS51257">
    <property type="entry name" value="PROKAR_LIPOPROTEIN"/>
    <property type="match status" value="1"/>
</dbReference>
<dbReference type="Pfam" id="PF25021">
    <property type="entry name" value="TEN_NHL"/>
    <property type="match status" value="1"/>
</dbReference>
<dbReference type="Proteomes" id="UP001205861">
    <property type="component" value="Unassembled WGS sequence"/>
</dbReference>
<feature type="signal peptide" evidence="1">
    <location>
        <begin position="1"/>
        <end position="19"/>
    </location>
</feature>
<dbReference type="InterPro" id="IPR011042">
    <property type="entry name" value="6-blade_b-propeller_TolB-like"/>
</dbReference>
<accession>A0ABT2BQX3</accession>
<evidence type="ECO:0000256" key="1">
    <source>
        <dbReference type="SAM" id="SignalP"/>
    </source>
</evidence>
<evidence type="ECO:0000313" key="4">
    <source>
        <dbReference type="Proteomes" id="UP001205861"/>
    </source>
</evidence>
<keyword evidence="1" id="KW-0732">Signal</keyword>
<feature type="domain" description="Teneurin NHL" evidence="2">
    <location>
        <begin position="240"/>
        <end position="396"/>
    </location>
</feature>
<organism evidence="3 4">
    <name type="scientific">Massilia solisilvae</name>
    <dbReference type="NCBI Taxonomy" id="1811225"/>
    <lineage>
        <taxon>Bacteria</taxon>
        <taxon>Pseudomonadati</taxon>
        <taxon>Pseudomonadota</taxon>
        <taxon>Betaproteobacteria</taxon>
        <taxon>Burkholderiales</taxon>
        <taxon>Oxalobacteraceae</taxon>
        <taxon>Telluria group</taxon>
        <taxon>Massilia</taxon>
    </lineage>
</organism>
<evidence type="ECO:0000259" key="2">
    <source>
        <dbReference type="Pfam" id="PF25021"/>
    </source>
</evidence>
<sequence length="733" mass="76103">MLRARYGLSLVALVAAAFAGCGGGSGGTAPPPPRTTFSVGGTVSGMRTGDAVVLQNGADTISVPANGRFTFPTVLNNGASYDVRVQTPPGYSCRVANNAGTIDGADVTKVGVDCFPFVLAGKPAMIQQAGGGAVDGAGNAYVLDIENHVVLKLDASGKATVLAGSPGLAGYRDGKGGEARFHFSGRSMLALDSSGNLGIADSCNAVIRKMTPDGVVTTLSGVPTNLCKNYQKIGEMPQVADGDAKTARFGQIFALASDRAGGFYVADFDWIVGVRHVMPNGRVVSVRWPITDSQTDTQYLTSLVVDSKGAIWFGDDKRRVWKFVPGGKPTYIAGKWHNSLPGVDLADGQGSDADFNAIDAMTVDAADNIYVGDSGSVRKVTPAGYVSTVAGSYLHMGSVDGVGKSAQLGSVKGISTDGNGTFMFTEWGSTTLRKMSADGSVSTIEATLSRGYVDGVGDRARLNSSAQPAVDSAGNVYLTDPVQNVVRKMTPDGTVSLFAGMPGVRGALDGPLASATFDRPSAIAAGPGDVLYLLDGFSSRRLRRIVNGVVSTVVPQIGYAYMFDLAIDRDGNVAVSGEAVWGITPSGEVSLLADYSMLAKLLGPDEARMFTPQGIAYDAAGNLYISDTGTAAIYKLSKAGEASIFAGTPTVEGDEDGPVGKATFGYYGVDQMTIDDKGNLYLSGQGKLRKISPSGVASTLDLAWGNPNIHGLVWRNGKLYGMTRYAALQIFTP</sequence>
<reference evidence="3 4" key="1">
    <citation type="submission" date="2022-08" db="EMBL/GenBank/DDBJ databases">
        <title>Reclassification of Massilia species as members of the genera Telluria, Duganella, Pseudoduganella, Mokoshia gen. nov. and Zemynaea gen. nov. using orthogonal and non-orthogonal genome-based approaches.</title>
        <authorList>
            <person name="Bowman J.P."/>
        </authorList>
    </citation>
    <scope>NUCLEOTIDE SEQUENCE [LARGE SCALE GENOMIC DNA]</scope>
    <source>
        <strain evidence="3 4">JCM 31607</strain>
    </source>
</reference>
<protein>
    <recommendedName>
        <fullName evidence="2">Teneurin NHL domain-containing protein</fullName>
    </recommendedName>
</protein>
<dbReference type="SUPFAM" id="SSF101898">
    <property type="entry name" value="NHL repeat"/>
    <property type="match status" value="1"/>
</dbReference>
<dbReference type="Gene3D" id="2.120.10.30">
    <property type="entry name" value="TolB, C-terminal domain"/>
    <property type="match status" value="5"/>
</dbReference>
<comment type="caution">
    <text evidence="3">The sequence shown here is derived from an EMBL/GenBank/DDBJ whole genome shotgun (WGS) entry which is preliminary data.</text>
</comment>
<dbReference type="PANTHER" id="PTHR13833:SF71">
    <property type="entry name" value="NHL DOMAIN-CONTAINING PROTEIN"/>
    <property type="match status" value="1"/>
</dbReference>
<proteinExistence type="predicted"/>